<comment type="function">
    <text evidence="6">Membrane-associated protein that warps the membrane surface to access and bind aromatic isoprenes with high specificity, including ubiquinone (CoQ) isoprene intermediates and presents them directly to COQ7, therefore facilitating the COQ7-mediated hydroxylase step. Participates in the biosynthesis of coenzyme Q, also named ubiquinone, an essential lipid-soluble electron transporter for aerobic cellular respiration.</text>
</comment>
<dbReference type="RefSeq" id="WP_085124983.1">
    <property type="nucleotide sequence ID" value="NZ_FWZX01000023.1"/>
</dbReference>
<organism evidence="8 9">
    <name type="scientific">Tistlia consotensis USBA 355</name>
    <dbReference type="NCBI Taxonomy" id="560819"/>
    <lineage>
        <taxon>Bacteria</taxon>
        <taxon>Pseudomonadati</taxon>
        <taxon>Pseudomonadota</taxon>
        <taxon>Alphaproteobacteria</taxon>
        <taxon>Rhodospirillales</taxon>
        <taxon>Rhodovibrionaceae</taxon>
        <taxon>Tistlia</taxon>
    </lineage>
</organism>
<feature type="domain" description="COQ9 C-terminal" evidence="7">
    <location>
        <begin position="126"/>
        <end position="194"/>
    </location>
</feature>
<dbReference type="Gene3D" id="1.10.357.10">
    <property type="entry name" value="Tetracycline Repressor, domain 2"/>
    <property type="match status" value="1"/>
</dbReference>
<keyword evidence="9" id="KW-1185">Reference proteome</keyword>
<evidence type="ECO:0000256" key="1">
    <source>
        <dbReference type="ARBA" id="ARBA00004749"/>
    </source>
</evidence>
<name>A0A1Y6CER1_9PROT</name>
<evidence type="ECO:0000313" key="8">
    <source>
        <dbReference type="EMBL" id="SMF60409.1"/>
    </source>
</evidence>
<evidence type="ECO:0000256" key="5">
    <source>
        <dbReference type="ARBA" id="ARBA00023121"/>
    </source>
</evidence>
<comment type="pathway">
    <text evidence="1">Cofactor biosynthesis; ubiquinone biosynthesis.</text>
</comment>
<dbReference type="EMBL" id="FWZX01000023">
    <property type="protein sequence ID" value="SMF60409.1"/>
    <property type="molecule type" value="Genomic_DNA"/>
</dbReference>
<reference evidence="8 9" key="1">
    <citation type="submission" date="2017-04" db="EMBL/GenBank/DDBJ databases">
        <authorList>
            <person name="Afonso C.L."/>
            <person name="Miller P.J."/>
            <person name="Scott M.A."/>
            <person name="Spackman E."/>
            <person name="Goraichik I."/>
            <person name="Dimitrov K.M."/>
            <person name="Suarez D.L."/>
            <person name="Swayne D.E."/>
        </authorList>
    </citation>
    <scope>NUCLEOTIDE SEQUENCE [LARGE SCALE GENOMIC DNA]</scope>
    <source>
        <strain evidence="8 9">USBA 355</strain>
    </source>
</reference>
<dbReference type="GO" id="GO:0006744">
    <property type="term" value="P:ubiquinone biosynthetic process"/>
    <property type="evidence" value="ECO:0007669"/>
    <property type="project" value="UniProtKB-KW"/>
</dbReference>
<sequence>MATKPKSEQIHDLDRLRERLVDAMLPHVAFDGWSETSLLAGARDLKLEPGLVMAALPGGPAEAARAFSELTDRRMLEAVPAAELAGLRVRDRVSALLRARFALLEPHHEAMRRLASFLALPPHAALGAKLAWKTCDAIWYAAGDTATDYNWYSKRSLLLGVLGTTSLYWLNDRSEGREATRAFLERRIDEVLKIGGTLGKGMARILDLPEHLLGRRLRPRMRVR</sequence>
<dbReference type="Proteomes" id="UP000192917">
    <property type="component" value="Unassembled WGS sequence"/>
</dbReference>
<dbReference type="PANTHER" id="PTHR21427:SF19">
    <property type="entry name" value="UBIQUINONE BIOSYNTHESIS PROTEIN COQ9, MITOCHONDRIAL"/>
    <property type="match status" value="1"/>
</dbReference>
<keyword evidence="8" id="KW-0830">Ubiquinone</keyword>
<dbReference type="InterPro" id="IPR012762">
    <property type="entry name" value="Ubiq_biosynth_COQ9"/>
</dbReference>
<comment type="similarity">
    <text evidence="2">Belongs to the COQ9 family.</text>
</comment>
<evidence type="ECO:0000313" key="9">
    <source>
        <dbReference type="Proteomes" id="UP000192917"/>
    </source>
</evidence>
<evidence type="ECO:0000256" key="2">
    <source>
        <dbReference type="ARBA" id="ARBA00010766"/>
    </source>
</evidence>
<evidence type="ECO:0000259" key="7">
    <source>
        <dbReference type="Pfam" id="PF08511"/>
    </source>
</evidence>
<dbReference type="GO" id="GO:0008289">
    <property type="term" value="F:lipid binding"/>
    <property type="evidence" value="ECO:0007669"/>
    <property type="project" value="UniProtKB-KW"/>
</dbReference>
<dbReference type="NCBIfam" id="TIGR02396">
    <property type="entry name" value="diverge_rpsU"/>
    <property type="match status" value="1"/>
</dbReference>
<evidence type="ECO:0000256" key="4">
    <source>
        <dbReference type="ARBA" id="ARBA00022946"/>
    </source>
</evidence>
<evidence type="ECO:0000256" key="6">
    <source>
        <dbReference type="ARBA" id="ARBA00058104"/>
    </source>
</evidence>
<gene>
    <name evidence="8" type="ORF">SAMN05428998_12347</name>
</gene>
<dbReference type="InterPro" id="IPR013718">
    <property type="entry name" value="COQ9_C"/>
</dbReference>
<keyword evidence="5" id="KW-0446">Lipid-binding</keyword>
<dbReference type="Pfam" id="PF08511">
    <property type="entry name" value="COQ9"/>
    <property type="match status" value="1"/>
</dbReference>
<dbReference type="STRING" id="560819.SAMN05428998_12347"/>
<dbReference type="PANTHER" id="PTHR21427">
    <property type="entry name" value="UBIQUINONE BIOSYNTHESIS PROTEIN COQ9, MITOCHONDRIAL"/>
    <property type="match status" value="1"/>
</dbReference>
<keyword evidence="3" id="KW-0831">Ubiquinone biosynthesis</keyword>
<proteinExistence type="inferred from homology"/>
<protein>
    <submittedName>
        <fullName evidence="8">Ubiquinone biosynthesis protein COQ9</fullName>
    </submittedName>
</protein>
<dbReference type="AlphaFoldDB" id="A0A1Y6CER1"/>
<keyword evidence="4" id="KW-0809">Transit peptide</keyword>
<accession>A0A1Y6CER1</accession>
<evidence type="ECO:0000256" key="3">
    <source>
        <dbReference type="ARBA" id="ARBA00022688"/>
    </source>
</evidence>